<reference evidence="3" key="1">
    <citation type="journal article" date="2021" name="PeerJ">
        <title>Extensive microbial diversity within the chicken gut microbiome revealed by metagenomics and culture.</title>
        <authorList>
            <person name="Gilroy R."/>
            <person name="Ravi A."/>
            <person name="Getino M."/>
            <person name="Pursley I."/>
            <person name="Horton D.L."/>
            <person name="Alikhan N.F."/>
            <person name="Baker D."/>
            <person name="Gharbi K."/>
            <person name="Hall N."/>
            <person name="Watson M."/>
            <person name="Adriaenssens E.M."/>
            <person name="Foster-Nyarko E."/>
            <person name="Jarju S."/>
            <person name="Secka A."/>
            <person name="Antonio M."/>
            <person name="Oren A."/>
            <person name="Chaudhuri R.R."/>
            <person name="La Ragione R."/>
            <person name="Hildebrand F."/>
            <person name="Pallen M.J."/>
        </authorList>
    </citation>
    <scope>NUCLEOTIDE SEQUENCE</scope>
    <source>
        <strain evidence="3">CHK55-1828</strain>
    </source>
</reference>
<dbReference type="RefSeq" id="WP_276827419.1">
    <property type="nucleotide sequence ID" value="NZ_CAWVFH010000009.1"/>
</dbReference>
<comment type="caution">
    <text evidence="3">The sequence shown here is derived from an EMBL/GenBank/DDBJ whole genome shotgun (WGS) entry which is preliminary data.</text>
</comment>
<name>A0A921HWZ7_9BACT</name>
<dbReference type="InterPro" id="IPR011990">
    <property type="entry name" value="TPR-like_helical_dom_sf"/>
</dbReference>
<accession>A0A921HWZ7</accession>
<feature type="chain" id="PRO_5037364500" description="Tetratricopeptide repeat protein" evidence="2">
    <location>
        <begin position="21"/>
        <end position="227"/>
    </location>
</feature>
<dbReference type="SUPFAM" id="SSF48452">
    <property type="entry name" value="TPR-like"/>
    <property type="match status" value="1"/>
</dbReference>
<dbReference type="Proteomes" id="UP000717835">
    <property type="component" value="Unassembled WGS sequence"/>
</dbReference>
<proteinExistence type="predicted"/>
<gene>
    <name evidence="3" type="ORF">K8W02_06175</name>
</gene>
<dbReference type="PROSITE" id="PS50005">
    <property type="entry name" value="TPR"/>
    <property type="match status" value="1"/>
</dbReference>
<evidence type="ECO:0000256" key="2">
    <source>
        <dbReference type="SAM" id="SignalP"/>
    </source>
</evidence>
<dbReference type="AlphaFoldDB" id="A0A921HWZ7"/>
<dbReference type="InterPro" id="IPR019734">
    <property type="entry name" value="TPR_rpt"/>
</dbReference>
<evidence type="ECO:0000313" key="4">
    <source>
        <dbReference type="Proteomes" id="UP000717835"/>
    </source>
</evidence>
<sequence>MKTLTLFLLYCCLLPLAAGAQTAEALLQKVSEAIASGQTGYAESLFRQACHANTSQAEMFYWTSVDKSSELAVRFAASLAECFKDAANYDKAYLFYKEQLAHKPDDVTLLVACGDVEVRRGKLADALETYEKVIGLDPDNLQACIFLGNYYYLKAENARKKLDADYRRIPSPTRMQYARYRNGLSEVFDSGYAKARTYLKHVMKLFPSTGADSTLERIDSLEQEIKP</sequence>
<keyword evidence="1" id="KW-0802">TPR repeat</keyword>
<evidence type="ECO:0000313" key="3">
    <source>
        <dbReference type="EMBL" id="HJF91955.1"/>
    </source>
</evidence>
<feature type="signal peptide" evidence="2">
    <location>
        <begin position="1"/>
        <end position="20"/>
    </location>
</feature>
<evidence type="ECO:0000256" key="1">
    <source>
        <dbReference type="PROSITE-ProRule" id="PRU00339"/>
    </source>
</evidence>
<dbReference type="EMBL" id="DYVX01000050">
    <property type="protein sequence ID" value="HJF91955.1"/>
    <property type="molecule type" value="Genomic_DNA"/>
</dbReference>
<organism evidence="3 4">
    <name type="scientific">Mediterranea massiliensis</name>
    <dbReference type="NCBI Taxonomy" id="1841865"/>
    <lineage>
        <taxon>Bacteria</taxon>
        <taxon>Pseudomonadati</taxon>
        <taxon>Bacteroidota</taxon>
        <taxon>Bacteroidia</taxon>
        <taxon>Bacteroidales</taxon>
        <taxon>Bacteroidaceae</taxon>
        <taxon>Mediterranea</taxon>
    </lineage>
</organism>
<dbReference type="Gene3D" id="1.25.40.10">
    <property type="entry name" value="Tetratricopeptide repeat domain"/>
    <property type="match status" value="1"/>
</dbReference>
<dbReference type="SMART" id="SM00028">
    <property type="entry name" value="TPR"/>
    <property type="match status" value="2"/>
</dbReference>
<keyword evidence="2" id="KW-0732">Signal</keyword>
<feature type="repeat" description="TPR" evidence="1">
    <location>
        <begin position="107"/>
        <end position="140"/>
    </location>
</feature>
<protein>
    <recommendedName>
        <fullName evidence="5">Tetratricopeptide repeat protein</fullName>
    </recommendedName>
</protein>
<evidence type="ECO:0008006" key="5">
    <source>
        <dbReference type="Google" id="ProtNLM"/>
    </source>
</evidence>
<reference evidence="3" key="2">
    <citation type="submission" date="2021-09" db="EMBL/GenBank/DDBJ databases">
        <authorList>
            <person name="Gilroy R."/>
        </authorList>
    </citation>
    <scope>NUCLEOTIDE SEQUENCE</scope>
    <source>
        <strain evidence="3">CHK55-1828</strain>
    </source>
</reference>